<feature type="region of interest" description="Disordered" evidence="1">
    <location>
        <begin position="30"/>
        <end position="50"/>
    </location>
</feature>
<comment type="caution">
    <text evidence="2">The sequence shown here is derived from an EMBL/GenBank/DDBJ whole genome shotgun (WGS) entry which is preliminary data.</text>
</comment>
<keyword evidence="3" id="KW-1185">Reference proteome</keyword>
<dbReference type="OrthoDB" id="4800194at2"/>
<proteinExistence type="predicted"/>
<dbReference type="AlphaFoldDB" id="A0A2T0SBI9"/>
<dbReference type="RefSeq" id="WP_106126386.1">
    <property type="nucleotide sequence ID" value="NZ_PVZG01000004.1"/>
</dbReference>
<dbReference type="EMBL" id="PVZG01000004">
    <property type="protein sequence ID" value="PRY30787.1"/>
    <property type="molecule type" value="Genomic_DNA"/>
</dbReference>
<evidence type="ECO:0000313" key="2">
    <source>
        <dbReference type="EMBL" id="PRY30787.1"/>
    </source>
</evidence>
<evidence type="ECO:0000313" key="3">
    <source>
        <dbReference type="Proteomes" id="UP000239209"/>
    </source>
</evidence>
<sequence length="306" mass="33671">MNVTITPRGTRRPAVAIAVLAALAIAGCHDPETDPTGREQPSTVAGDLTPGESALLDRAEQLLIRDCMRRRGFEYTVVSRTTILENRDFPYGVSDVAWARKHGYGTDLRRRQDRTVRAEPNARRLDRMPAPARAAALSALNGVPGAGSDLSAVLPSGVTTRRSADSCTSEAQRVLYGDLRTWYRAERVTDNLADLRIHLVHRDPRYRRGVAAWSRCMGDAGRPYESPAHTLEAALTARPPMPRDREITLAVTEATCAARTGLTATATDLDRRYAREVEARYAADLADRRRLRHDALPRARAVVLAG</sequence>
<gene>
    <name evidence="2" type="ORF">CLV70_104339</name>
</gene>
<dbReference type="Proteomes" id="UP000239209">
    <property type="component" value="Unassembled WGS sequence"/>
</dbReference>
<accession>A0A2T0SBI9</accession>
<organism evidence="2 3">
    <name type="scientific">Pseudosporangium ferrugineum</name>
    <dbReference type="NCBI Taxonomy" id="439699"/>
    <lineage>
        <taxon>Bacteria</taxon>
        <taxon>Bacillati</taxon>
        <taxon>Actinomycetota</taxon>
        <taxon>Actinomycetes</taxon>
        <taxon>Micromonosporales</taxon>
        <taxon>Micromonosporaceae</taxon>
        <taxon>Pseudosporangium</taxon>
    </lineage>
</organism>
<protein>
    <submittedName>
        <fullName evidence="2">Uncharacterized protein</fullName>
    </submittedName>
</protein>
<evidence type="ECO:0000256" key="1">
    <source>
        <dbReference type="SAM" id="MobiDB-lite"/>
    </source>
</evidence>
<reference evidence="2 3" key="1">
    <citation type="submission" date="2018-03" db="EMBL/GenBank/DDBJ databases">
        <title>Genomic Encyclopedia of Archaeal and Bacterial Type Strains, Phase II (KMG-II): from individual species to whole genera.</title>
        <authorList>
            <person name="Goeker M."/>
        </authorList>
    </citation>
    <scope>NUCLEOTIDE SEQUENCE [LARGE SCALE GENOMIC DNA]</scope>
    <source>
        <strain evidence="2 3">DSM 45348</strain>
    </source>
</reference>
<name>A0A2T0SBI9_9ACTN</name>